<reference evidence="1" key="3">
    <citation type="submission" date="2022-06" db="EMBL/GenBank/DDBJ databases">
        <title>Genomic Encyclopedia of Type Strains, Phase III (KMG-III): the genomes of soil and plant-associated and newly described type strains.</title>
        <authorList>
            <person name="Whitman W."/>
        </authorList>
    </citation>
    <scope>NUCLEOTIDE SEQUENCE</scope>
    <source>
        <strain evidence="1">CPCC 202695</strain>
    </source>
</reference>
<dbReference type="RefSeq" id="WP_092670520.1">
    <property type="nucleotide sequence ID" value="NZ_BMDN01000008.1"/>
</dbReference>
<dbReference type="OrthoDB" id="5951444at2"/>
<dbReference type="EMBL" id="SODL02000008">
    <property type="protein sequence ID" value="MCP2369289.1"/>
    <property type="molecule type" value="Genomic_DNA"/>
</dbReference>
<evidence type="ECO:0000313" key="4">
    <source>
        <dbReference type="Proteomes" id="UP000893823"/>
    </source>
</evidence>
<dbReference type="Proteomes" id="UP000893823">
    <property type="component" value="Unassembled WGS sequence"/>
</dbReference>
<dbReference type="EMBL" id="LT629755">
    <property type="protein sequence ID" value="SDS51885.1"/>
    <property type="molecule type" value="Genomic_DNA"/>
</dbReference>
<dbReference type="Proteomes" id="UP000199482">
    <property type="component" value="Chromosome I"/>
</dbReference>
<reference evidence="3" key="1">
    <citation type="submission" date="2016-10" db="EMBL/GenBank/DDBJ databases">
        <authorList>
            <person name="Varghese N."/>
            <person name="Submissions S."/>
        </authorList>
    </citation>
    <scope>NUCLEOTIDE SEQUENCE [LARGE SCALE GENOMIC DNA]</scope>
    <source>
        <strain evidence="3">CPCC 202695</strain>
    </source>
</reference>
<keyword evidence="4" id="KW-1185">Reference proteome</keyword>
<accession>A0A1H1SV91</accession>
<sequence>MAEAKTVPTGESVSDFLAAVEPAGRRADGFELRELFDRVTDTDAVMWGPSIVGYGLHHYRYASGREGDWPVVGFSPRKASISLYGLQTPGAEELIDRLGKVKIGAGCLWIGRLDTVDRHVLEDLVDRAWVRTRGDDVS</sequence>
<dbReference type="AlphaFoldDB" id="A0A1H1SV91"/>
<evidence type="ECO:0000313" key="2">
    <source>
        <dbReference type="EMBL" id="SDS51885.1"/>
    </source>
</evidence>
<proteinExistence type="predicted"/>
<reference evidence="2" key="2">
    <citation type="submission" date="2016-10" db="EMBL/GenBank/DDBJ databases">
        <authorList>
            <person name="de Groot N.N."/>
        </authorList>
    </citation>
    <scope>NUCLEOTIDE SEQUENCE [LARGE SCALE GENOMIC DNA]</scope>
    <source>
        <strain evidence="2">CPCC 202695</strain>
    </source>
</reference>
<evidence type="ECO:0000313" key="3">
    <source>
        <dbReference type="Proteomes" id="UP000199482"/>
    </source>
</evidence>
<name>A0A1H1SV91_9MICO</name>
<organism evidence="2 3">
    <name type="scientific">Agromyces flavus</name>
    <dbReference type="NCBI Taxonomy" id="589382"/>
    <lineage>
        <taxon>Bacteria</taxon>
        <taxon>Bacillati</taxon>
        <taxon>Actinomycetota</taxon>
        <taxon>Actinomycetes</taxon>
        <taxon>Micrococcales</taxon>
        <taxon>Microbacteriaceae</taxon>
        <taxon>Agromyces</taxon>
    </lineage>
</organism>
<dbReference type="STRING" id="589382.SAMN04489721_1456"/>
<gene>
    <name evidence="1" type="ORF">BCL57_003475</name>
    <name evidence="2" type="ORF">SAMN04489721_1456</name>
</gene>
<protein>
    <submittedName>
        <fullName evidence="2">Uncharacterized protein</fullName>
    </submittedName>
</protein>
<evidence type="ECO:0000313" key="1">
    <source>
        <dbReference type="EMBL" id="MCP2369289.1"/>
    </source>
</evidence>